<dbReference type="SMART" id="SM00856">
    <property type="entry name" value="PMEI"/>
    <property type="match status" value="1"/>
</dbReference>
<evidence type="ECO:0000256" key="2">
    <source>
        <dbReference type="ARBA" id="ARBA00023157"/>
    </source>
</evidence>
<dbReference type="PANTHER" id="PTHR36710">
    <property type="entry name" value="PECTINESTERASE INHIBITOR-LIKE"/>
    <property type="match status" value="1"/>
</dbReference>
<accession>A0A9N7N2G3</accession>
<dbReference type="OrthoDB" id="764172at2759"/>
<evidence type="ECO:0000313" key="6">
    <source>
        <dbReference type="EMBL" id="CAA0820815.1"/>
    </source>
</evidence>
<dbReference type="InterPro" id="IPR052421">
    <property type="entry name" value="PCW_Enzyme_Inhibitor"/>
</dbReference>
<dbReference type="CDD" id="cd15797">
    <property type="entry name" value="PMEI"/>
    <property type="match status" value="1"/>
</dbReference>
<evidence type="ECO:0000259" key="5">
    <source>
        <dbReference type="SMART" id="SM00856"/>
    </source>
</evidence>
<dbReference type="GO" id="GO:0046910">
    <property type="term" value="F:pectinesterase inhibitor activity"/>
    <property type="evidence" value="ECO:0007669"/>
    <property type="project" value="InterPro"/>
</dbReference>
<keyword evidence="1 4" id="KW-0732">Signal</keyword>
<dbReference type="SUPFAM" id="SSF101148">
    <property type="entry name" value="Plant invertase/pectin methylesterase inhibitor"/>
    <property type="match status" value="1"/>
</dbReference>
<protein>
    <recommendedName>
        <fullName evidence="5">Pectinesterase inhibitor domain-containing protein</fullName>
    </recommendedName>
</protein>
<dbReference type="EMBL" id="CACSLK010020742">
    <property type="protein sequence ID" value="CAA0820815.1"/>
    <property type="molecule type" value="Genomic_DNA"/>
</dbReference>
<evidence type="ECO:0000256" key="4">
    <source>
        <dbReference type="SAM" id="SignalP"/>
    </source>
</evidence>
<sequence>MATFSSSLALLTTLLLLLLLTGPLARGSPTIDNVCRQTRDPPLCTQLITSDPRSETAPLPDIEAYTIDLAAYRAGNTKIDIHNAFIRATGDLRDRYLQCENLYLDLLDAFRAGPGELKNGEFGQLVALGEQATQAADGCEAAFSGSSPVRDGDLVVGVLGQAISVIARNL</sequence>
<name>A0A9N7N2G3_STRHE</name>
<organism evidence="6 7">
    <name type="scientific">Striga hermonthica</name>
    <name type="common">Purple witchweed</name>
    <name type="synonym">Buchnera hermonthica</name>
    <dbReference type="NCBI Taxonomy" id="68872"/>
    <lineage>
        <taxon>Eukaryota</taxon>
        <taxon>Viridiplantae</taxon>
        <taxon>Streptophyta</taxon>
        <taxon>Embryophyta</taxon>
        <taxon>Tracheophyta</taxon>
        <taxon>Spermatophyta</taxon>
        <taxon>Magnoliopsida</taxon>
        <taxon>eudicotyledons</taxon>
        <taxon>Gunneridae</taxon>
        <taxon>Pentapetalae</taxon>
        <taxon>asterids</taxon>
        <taxon>lamiids</taxon>
        <taxon>Lamiales</taxon>
        <taxon>Orobanchaceae</taxon>
        <taxon>Buchnereae</taxon>
        <taxon>Striga</taxon>
    </lineage>
</organism>
<dbReference type="AlphaFoldDB" id="A0A9N7N2G3"/>
<reference evidence="6" key="1">
    <citation type="submission" date="2019-12" db="EMBL/GenBank/DDBJ databases">
        <authorList>
            <person name="Scholes J."/>
        </authorList>
    </citation>
    <scope>NUCLEOTIDE SEQUENCE</scope>
</reference>
<dbReference type="PANTHER" id="PTHR36710:SF8">
    <property type="entry name" value="PECTINESTERASE INHIBITOR-LIKE"/>
    <property type="match status" value="1"/>
</dbReference>
<evidence type="ECO:0000256" key="1">
    <source>
        <dbReference type="ARBA" id="ARBA00022729"/>
    </source>
</evidence>
<dbReference type="Gene3D" id="1.20.140.40">
    <property type="entry name" value="Invertase/pectin methylesterase inhibitor family protein"/>
    <property type="match status" value="1"/>
</dbReference>
<comment type="similarity">
    <text evidence="3">Belongs to the PMEI family.</text>
</comment>
<feature type="chain" id="PRO_5040497076" description="Pectinesterase inhibitor domain-containing protein" evidence="4">
    <location>
        <begin position="28"/>
        <end position="170"/>
    </location>
</feature>
<dbReference type="NCBIfam" id="TIGR01614">
    <property type="entry name" value="PME_inhib"/>
    <property type="match status" value="1"/>
</dbReference>
<feature type="signal peptide" evidence="4">
    <location>
        <begin position="1"/>
        <end position="27"/>
    </location>
</feature>
<comment type="caution">
    <text evidence="6">The sequence shown here is derived from an EMBL/GenBank/DDBJ whole genome shotgun (WGS) entry which is preliminary data.</text>
</comment>
<dbReference type="Pfam" id="PF04043">
    <property type="entry name" value="PMEI"/>
    <property type="match status" value="1"/>
</dbReference>
<dbReference type="InterPro" id="IPR006501">
    <property type="entry name" value="Pectinesterase_inhib_dom"/>
</dbReference>
<feature type="domain" description="Pectinesterase inhibitor" evidence="5">
    <location>
        <begin position="26"/>
        <end position="165"/>
    </location>
</feature>
<dbReference type="Proteomes" id="UP001153555">
    <property type="component" value="Unassembled WGS sequence"/>
</dbReference>
<keyword evidence="2" id="KW-1015">Disulfide bond</keyword>
<dbReference type="InterPro" id="IPR034086">
    <property type="entry name" value="PMEI_plant"/>
</dbReference>
<evidence type="ECO:0000256" key="3">
    <source>
        <dbReference type="ARBA" id="ARBA00038471"/>
    </source>
</evidence>
<dbReference type="InterPro" id="IPR035513">
    <property type="entry name" value="Invertase/methylesterase_inhib"/>
</dbReference>
<evidence type="ECO:0000313" key="7">
    <source>
        <dbReference type="Proteomes" id="UP001153555"/>
    </source>
</evidence>
<keyword evidence="7" id="KW-1185">Reference proteome</keyword>
<proteinExistence type="inferred from homology"/>
<gene>
    <name evidence="6" type="ORF">SHERM_18817</name>
</gene>